<keyword evidence="7" id="KW-0964">Secreted</keyword>
<dbReference type="PANTHER" id="PTHR31707">
    <property type="entry name" value="PECTINESTERASE"/>
    <property type="match status" value="1"/>
</dbReference>
<dbReference type="NCBIfam" id="TIGR01614">
    <property type="entry name" value="PME_inhib"/>
    <property type="match status" value="1"/>
</dbReference>
<protein>
    <recommendedName>
        <fullName evidence="5">pectinesterase</fullName>
        <ecNumber evidence="5">3.1.1.11</ecNumber>
    </recommendedName>
</protein>
<evidence type="ECO:0000256" key="4">
    <source>
        <dbReference type="ARBA" id="ARBA00007786"/>
    </source>
</evidence>
<evidence type="ECO:0000256" key="5">
    <source>
        <dbReference type="ARBA" id="ARBA00013229"/>
    </source>
</evidence>
<evidence type="ECO:0000256" key="9">
    <source>
        <dbReference type="ARBA" id="ARBA00023085"/>
    </source>
</evidence>
<evidence type="ECO:0000256" key="11">
    <source>
        <dbReference type="SAM" id="SignalP"/>
    </source>
</evidence>
<comment type="subcellular location">
    <subcellularLocation>
        <location evidence="1">Secreted</location>
        <location evidence="1">Cell wall</location>
    </subcellularLocation>
</comment>
<dbReference type="GO" id="GO:0004857">
    <property type="term" value="F:enzyme inhibitor activity"/>
    <property type="evidence" value="ECO:0007669"/>
    <property type="project" value="InterPro"/>
</dbReference>
<dbReference type="InterPro" id="IPR012334">
    <property type="entry name" value="Pectin_lyas_fold"/>
</dbReference>
<dbReference type="InterPro" id="IPR011050">
    <property type="entry name" value="Pectin_lyase_fold/virulence"/>
</dbReference>
<evidence type="ECO:0000313" key="13">
    <source>
        <dbReference type="EMBL" id="KAK9740032.1"/>
    </source>
</evidence>
<feature type="domain" description="Pectinesterase inhibitor" evidence="12">
    <location>
        <begin position="29"/>
        <end position="178"/>
    </location>
</feature>
<proteinExistence type="inferred from homology"/>
<evidence type="ECO:0000256" key="7">
    <source>
        <dbReference type="ARBA" id="ARBA00022525"/>
    </source>
</evidence>
<dbReference type="InterPro" id="IPR035513">
    <property type="entry name" value="Invertase/methylesterase_inhib"/>
</dbReference>
<keyword evidence="8" id="KW-0378">Hydrolase</keyword>
<dbReference type="InterPro" id="IPR006501">
    <property type="entry name" value="Pectinesterase_inhib_dom"/>
</dbReference>
<dbReference type="Pfam" id="PF01095">
    <property type="entry name" value="Pectinesterase"/>
    <property type="match status" value="1"/>
</dbReference>
<comment type="pathway">
    <text evidence="2">Glycan metabolism; pectin degradation; 2-dehydro-3-deoxy-D-gluconate from pectin: step 1/5.</text>
</comment>
<reference evidence="13" key="1">
    <citation type="submission" date="2024-03" db="EMBL/GenBank/DDBJ databases">
        <title>WGS assembly of Saponaria officinalis var. Norfolk2.</title>
        <authorList>
            <person name="Jenkins J."/>
            <person name="Shu S."/>
            <person name="Grimwood J."/>
            <person name="Barry K."/>
            <person name="Goodstein D."/>
            <person name="Schmutz J."/>
            <person name="Leebens-Mack J."/>
            <person name="Osbourn A."/>
        </authorList>
    </citation>
    <scope>NUCLEOTIDE SEQUENCE [LARGE SCALE GENOMIC DNA]</scope>
    <source>
        <strain evidence="13">JIC</strain>
    </source>
</reference>
<comment type="caution">
    <text evidence="13">The sequence shown here is derived from an EMBL/GenBank/DDBJ whole genome shotgun (WGS) entry which is preliminary data.</text>
</comment>
<keyword evidence="6" id="KW-0134">Cell wall</keyword>
<sequence length="544" mass="60217">MATSFLLLLCGILFFSLTSFAHRPNIMLGPSTTIKQACEATRYPEPCQWSVNNALNGSREEPSDIVQAAFSVSADNLQAGRKMVQAIVRASTKSKSRTKVAETCLKGLSISEYLTTSASYAVAKGKLRDARAWGSAALTYQHDCSYNLNNYSNIDIVQNTMKFFDTTFTVTTSNALSLLQAFDVVGPNVASWTPPRTERDGFWDHYHAYNSKTFDPMYDFARFKADLTVCKNVSQGCLSTVQAAVEAAPNNLRGERRHIIKIKEGVYNETVRVHYNKTNLVFLGDGIGKTVITGSLNTGIVGITTYESATVGVLGRGFMASGITFQNTAGSEMHPAVAFRSSSDFSFIENCEFIGNQNTLYAHSLRQFYKSCHIEGNVDFIFGNAAAVFQNCTILVRPRQVNPDKGESNAISAHGRTDPVQTTGFVFLDSLINGTLDYLKLYQSNSSIHKNYLGRPWKMYSRTVYINCTMEKIISPEGWTPFDKDFAISTLFYGEFNNSGAGAGAGAGNVSRRVLWSTKIPEEYVPLYYVDKFLEGDDWTGYDF</sequence>
<evidence type="ECO:0000313" key="14">
    <source>
        <dbReference type="Proteomes" id="UP001443914"/>
    </source>
</evidence>
<keyword evidence="14" id="KW-1185">Reference proteome</keyword>
<dbReference type="FunFam" id="2.160.20.10:FF:000029">
    <property type="entry name" value="Pectinesterase 4"/>
    <property type="match status" value="1"/>
</dbReference>
<keyword evidence="10" id="KW-0961">Cell wall biogenesis/degradation</keyword>
<dbReference type="EMBL" id="JBDFQZ010000003">
    <property type="protein sequence ID" value="KAK9740032.1"/>
    <property type="molecule type" value="Genomic_DNA"/>
</dbReference>
<dbReference type="AlphaFoldDB" id="A0AAW1M4A6"/>
<evidence type="ECO:0000256" key="8">
    <source>
        <dbReference type="ARBA" id="ARBA00022801"/>
    </source>
</evidence>
<comment type="similarity">
    <text evidence="3">In the N-terminal section; belongs to the PMEI family.</text>
</comment>
<evidence type="ECO:0000256" key="3">
    <source>
        <dbReference type="ARBA" id="ARBA00006027"/>
    </source>
</evidence>
<dbReference type="SUPFAM" id="SSF101148">
    <property type="entry name" value="Plant invertase/pectin methylesterase inhibitor"/>
    <property type="match status" value="1"/>
</dbReference>
<dbReference type="SUPFAM" id="SSF51126">
    <property type="entry name" value="Pectin lyase-like"/>
    <property type="match status" value="1"/>
</dbReference>
<gene>
    <name evidence="13" type="ORF">RND81_03G006000</name>
</gene>
<dbReference type="Proteomes" id="UP001443914">
    <property type="component" value="Unassembled WGS sequence"/>
</dbReference>
<evidence type="ECO:0000256" key="6">
    <source>
        <dbReference type="ARBA" id="ARBA00022512"/>
    </source>
</evidence>
<organism evidence="13 14">
    <name type="scientific">Saponaria officinalis</name>
    <name type="common">Common soapwort</name>
    <name type="synonym">Lychnis saponaria</name>
    <dbReference type="NCBI Taxonomy" id="3572"/>
    <lineage>
        <taxon>Eukaryota</taxon>
        <taxon>Viridiplantae</taxon>
        <taxon>Streptophyta</taxon>
        <taxon>Embryophyta</taxon>
        <taxon>Tracheophyta</taxon>
        <taxon>Spermatophyta</taxon>
        <taxon>Magnoliopsida</taxon>
        <taxon>eudicotyledons</taxon>
        <taxon>Gunneridae</taxon>
        <taxon>Pentapetalae</taxon>
        <taxon>Caryophyllales</taxon>
        <taxon>Caryophyllaceae</taxon>
        <taxon>Caryophylleae</taxon>
        <taxon>Saponaria</taxon>
    </lineage>
</organism>
<keyword evidence="9" id="KW-0063">Aspartyl esterase</keyword>
<feature type="chain" id="PRO_5043878410" description="pectinesterase" evidence="11">
    <location>
        <begin position="22"/>
        <end position="544"/>
    </location>
</feature>
<dbReference type="EC" id="3.1.1.11" evidence="5"/>
<dbReference type="GO" id="GO:0042545">
    <property type="term" value="P:cell wall modification"/>
    <property type="evidence" value="ECO:0007669"/>
    <property type="project" value="InterPro"/>
</dbReference>
<dbReference type="SMART" id="SM00856">
    <property type="entry name" value="PMEI"/>
    <property type="match status" value="1"/>
</dbReference>
<evidence type="ECO:0000256" key="2">
    <source>
        <dbReference type="ARBA" id="ARBA00005184"/>
    </source>
</evidence>
<dbReference type="GO" id="GO:0030599">
    <property type="term" value="F:pectinesterase activity"/>
    <property type="evidence" value="ECO:0007669"/>
    <property type="project" value="UniProtKB-EC"/>
</dbReference>
<dbReference type="Pfam" id="PF04043">
    <property type="entry name" value="PMEI"/>
    <property type="match status" value="1"/>
</dbReference>
<evidence type="ECO:0000256" key="1">
    <source>
        <dbReference type="ARBA" id="ARBA00004191"/>
    </source>
</evidence>
<name>A0AAW1M4A6_SAPOF</name>
<feature type="signal peptide" evidence="11">
    <location>
        <begin position="1"/>
        <end position="21"/>
    </location>
</feature>
<dbReference type="Gene3D" id="1.20.140.40">
    <property type="entry name" value="Invertase/pectin methylesterase inhibitor family protein"/>
    <property type="match status" value="1"/>
</dbReference>
<dbReference type="Gene3D" id="2.160.20.10">
    <property type="entry name" value="Single-stranded right-handed beta-helix, Pectin lyase-like"/>
    <property type="match status" value="1"/>
</dbReference>
<accession>A0AAW1M4A6</accession>
<dbReference type="CDD" id="cd15798">
    <property type="entry name" value="PMEI-like_3"/>
    <property type="match status" value="1"/>
</dbReference>
<dbReference type="InterPro" id="IPR000070">
    <property type="entry name" value="Pectinesterase_cat"/>
</dbReference>
<evidence type="ECO:0000259" key="12">
    <source>
        <dbReference type="SMART" id="SM00856"/>
    </source>
</evidence>
<evidence type="ECO:0000256" key="10">
    <source>
        <dbReference type="ARBA" id="ARBA00023316"/>
    </source>
</evidence>
<keyword evidence="11" id="KW-0732">Signal</keyword>
<comment type="similarity">
    <text evidence="4">In the C-terminal section; belongs to the pectinesterase family.</text>
</comment>